<evidence type="ECO:0000256" key="2">
    <source>
        <dbReference type="ARBA" id="ARBA00022679"/>
    </source>
</evidence>
<dbReference type="PANTHER" id="PTHR12203">
    <property type="entry name" value="KDEL LYS-ASP-GLU-LEU CONTAINING - RELATED"/>
    <property type="match status" value="1"/>
</dbReference>
<accession>E1ZNV7</accession>
<keyword evidence="4" id="KW-0812">Transmembrane</keyword>
<dbReference type="EMBL" id="GL433856">
    <property type="protein sequence ID" value="EFN52413.1"/>
    <property type="molecule type" value="Genomic_DNA"/>
</dbReference>
<keyword evidence="2" id="KW-0808">Transferase</keyword>
<feature type="compositionally biased region" description="Acidic residues" evidence="3">
    <location>
        <begin position="590"/>
        <end position="605"/>
    </location>
</feature>
<keyword evidence="4" id="KW-0472">Membrane</keyword>
<dbReference type="InParanoid" id="E1ZNV7"/>
<keyword evidence="4" id="KW-1133">Transmembrane helix</keyword>
<gene>
    <name evidence="6" type="ORF">CHLNCDRAFT_138890</name>
</gene>
<dbReference type="KEGG" id="cvr:CHLNCDRAFT_138890"/>
<dbReference type="Pfam" id="PF05686">
    <property type="entry name" value="Glyco_transf_90"/>
    <property type="match status" value="1"/>
</dbReference>
<dbReference type="eggNOG" id="KOG2458">
    <property type="taxonomic scope" value="Eukaryota"/>
</dbReference>
<protein>
    <recommendedName>
        <fullName evidence="5">Glycosyl transferase CAP10 domain-containing protein</fullName>
    </recommendedName>
</protein>
<feature type="domain" description="Glycosyl transferase CAP10" evidence="5">
    <location>
        <begin position="264"/>
        <end position="513"/>
    </location>
</feature>
<evidence type="ECO:0000256" key="1">
    <source>
        <dbReference type="ARBA" id="ARBA00010118"/>
    </source>
</evidence>
<dbReference type="Proteomes" id="UP000008141">
    <property type="component" value="Unassembled WGS sequence"/>
</dbReference>
<keyword evidence="7" id="KW-1185">Reference proteome</keyword>
<dbReference type="GeneID" id="17351875"/>
<evidence type="ECO:0000259" key="5">
    <source>
        <dbReference type="SMART" id="SM00672"/>
    </source>
</evidence>
<feature type="compositionally biased region" description="Basic and acidic residues" evidence="3">
    <location>
        <begin position="626"/>
        <end position="657"/>
    </location>
</feature>
<organism evidence="7">
    <name type="scientific">Chlorella variabilis</name>
    <name type="common">Green alga</name>
    <dbReference type="NCBI Taxonomy" id="554065"/>
    <lineage>
        <taxon>Eukaryota</taxon>
        <taxon>Viridiplantae</taxon>
        <taxon>Chlorophyta</taxon>
        <taxon>core chlorophytes</taxon>
        <taxon>Trebouxiophyceae</taxon>
        <taxon>Chlorellales</taxon>
        <taxon>Chlorellaceae</taxon>
        <taxon>Chlorella clade</taxon>
        <taxon>Chlorella</taxon>
    </lineage>
</organism>
<evidence type="ECO:0000256" key="4">
    <source>
        <dbReference type="SAM" id="Phobius"/>
    </source>
</evidence>
<comment type="similarity">
    <text evidence="1">Belongs to the glycosyltransferase 90 family.</text>
</comment>
<evidence type="ECO:0000256" key="3">
    <source>
        <dbReference type="SAM" id="MobiDB-lite"/>
    </source>
</evidence>
<dbReference type="OrthoDB" id="541052at2759"/>
<evidence type="ECO:0000313" key="7">
    <source>
        <dbReference type="Proteomes" id="UP000008141"/>
    </source>
</evidence>
<dbReference type="AlphaFoldDB" id="E1ZNV7"/>
<dbReference type="InterPro" id="IPR051091">
    <property type="entry name" value="O-Glucosyltr/Glycosyltrsf_90"/>
</dbReference>
<proteinExistence type="inferred from homology"/>
<feature type="region of interest" description="Disordered" evidence="3">
    <location>
        <begin position="564"/>
        <end position="657"/>
    </location>
</feature>
<feature type="transmembrane region" description="Helical" evidence="4">
    <location>
        <begin position="21"/>
        <end position="42"/>
    </location>
</feature>
<reference evidence="6 7" key="1">
    <citation type="journal article" date="2010" name="Plant Cell">
        <title>The Chlorella variabilis NC64A genome reveals adaptation to photosymbiosis, coevolution with viruses, and cryptic sex.</title>
        <authorList>
            <person name="Blanc G."/>
            <person name="Duncan G."/>
            <person name="Agarkova I."/>
            <person name="Borodovsky M."/>
            <person name="Gurnon J."/>
            <person name="Kuo A."/>
            <person name="Lindquist E."/>
            <person name="Lucas S."/>
            <person name="Pangilinan J."/>
            <person name="Polle J."/>
            <person name="Salamov A."/>
            <person name="Terry A."/>
            <person name="Yamada T."/>
            <person name="Dunigan D.D."/>
            <person name="Grigoriev I.V."/>
            <person name="Claverie J.M."/>
            <person name="Van Etten J.L."/>
        </authorList>
    </citation>
    <scope>NUCLEOTIDE SEQUENCE [LARGE SCALE GENOMIC DNA]</scope>
    <source>
        <strain evidence="6 7">NC64A</strain>
    </source>
</reference>
<sequence>MNPAEKRPLVASQHPPSARRHLPGAAAAALVLLVVGGLVLVARDSGGWQPAAALQRGGACPVQMCPPCAETTSVEPKECIPQADVEAAAAAAAAEQCPPCEELECPPPPKCPAAAPGQEAGQDALQAAAAPAPAPAAAAAAGPAARSGRGGGGQQAGAEALCGGPGAIPRVADALADSSRRMAEGVRESFARWDDTGFTLEDLLDTAAALRIDGTHDTQVWVEVRNNTLVLPRRYGLRCTWYCNEWLKPALTVFNARMAAGKLRLPEGLVMLWNVYDYSACSKDVQSGHSVCSAPLLSVIRHQNDDDVMVPNFHLNNRAPYEPHSVPWDEKADLAFFRGTPWCNVHPLNGTRFVEGGNCSREHLPLLTLRHPDLLNATINSDHHRAQGVYGPPATHYEHAWYKYLINLDGITASSRFATLLSINSLVLKQASPYQQWYYRAVKPCVHYLEFWRDSETDVLDLVRTLRQPANQAVAQRLAANAQAFAAAHLSEEGYWQYWQSVLDRYVELYRGSKDPVAATAARAAAERKGRHASKAGQEAEEQCYQRGDDNCWMVGRDAGRDAAQAWDDKHAAKGGDAGTKQQQGQQRAEEEEEPEGEQQEEQQEGEQRQQLEEEEQQQPKKKQKKEGAEKRVAGGSKEEALLAKEEQQEGSDKNEQ</sequence>
<dbReference type="PANTHER" id="PTHR12203:SF35">
    <property type="entry name" value="PROTEIN O-GLUCOSYLTRANSFERASE 1"/>
    <property type="match status" value="1"/>
</dbReference>
<evidence type="ECO:0000313" key="6">
    <source>
        <dbReference type="EMBL" id="EFN52413.1"/>
    </source>
</evidence>
<name>E1ZNV7_CHLVA</name>
<dbReference type="RefSeq" id="XP_005844515.1">
    <property type="nucleotide sequence ID" value="XM_005844453.1"/>
</dbReference>
<dbReference type="InterPro" id="IPR006598">
    <property type="entry name" value="CAP10"/>
</dbReference>
<dbReference type="SMART" id="SM00672">
    <property type="entry name" value="CAP10"/>
    <property type="match status" value="1"/>
</dbReference>
<dbReference type="GO" id="GO:0016740">
    <property type="term" value="F:transferase activity"/>
    <property type="evidence" value="ECO:0007669"/>
    <property type="project" value="UniProtKB-KW"/>
</dbReference>